<dbReference type="KEGG" id="clj:CLJU_c16890"/>
<reference evidence="1" key="1">
    <citation type="submission" date="2009-07" db="EMBL/GenBank/DDBJ databases">
        <authorList>
            <person name="Koepke M."/>
            <person name="Hujer S."/>
            <person name="Held C."/>
            <person name="Wiezer A."/>
            <person name="Liesegang H."/>
            <person name="Ehrenreich A."/>
            <person name="Gottschalk G."/>
            <person name="Duerre P."/>
        </authorList>
    </citation>
    <scope>NUCLEOTIDE SEQUENCE</scope>
    <source>
        <strain evidence="1">DSM 13528</strain>
    </source>
</reference>
<gene>
    <name evidence="1" type="ordered locus">CLJU_c16890</name>
    <name evidence="2" type="ORF">WX45_01954</name>
</gene>
<proteinExistence type="predicted"/>
<dbReference type="OrthoDB" id="48873at2"/>
<reference evidence="2 4" key="3">
    <citation type="journal article" date="2016" name="Biotechnol. Bioeng.">
        <title>Traits of selected Clostridium strains for syngas fermentation to ethanol.</title>
        <authorList>
            <person name="Martin M.E."/>
            <person name="Richter H."/>
            <person name="Saha S."/>
            <person name="Angenent L.T."/>
        </authorList>
    </citation>
    <scope>NUCLEOTIDE SEQUENCE [LARGE SCALE GENOMIC DNA]</scope>
    <source>
        <strain evidence="2 4">PETC</strain>
    </source>
</reference>
<dbReference type="EMBL" id="LITS01000029">
    <property type="protein sequence ID" value="OAA84110.1"/>
    <property type="molecule type" value="Genomic_DNA"/>
</dbReference>
<dbReference type="HOGENOM" id="CLU_153784_0_0_9"/>
<dbReference type="RefSeq" id="WP_013238350.1">
    <property type="nucleotide sequence ID" value="NC_014328.1"/>
</dbReference>
<reference evidence="1 3" key="2">
    <citation type="journal article" date="2010" name="Proc. Natl. Acad. Sci. U.S.A.">
        <title>Clostridium ljungdahlii represents a microbial production platform based on syngas.</title>
        <authorList>
            <person name="Kopke M."/>
            <person name="Held C."/>
            <person name="Hujer S."/>
            <person name="Liesegang H."/>
            <person name="Wiezer A."/>
            <person name="Wollherr A."/>
            <person name="Ehrenreich A."/>
            <person name="Liebl W."/>
            <person name="Gottschalk G."/>
            <person name="Durre P."/>
        </authorList>
    </citation>
    <scope>NUCLEOTIDE SEQUENCE [LARGE SCALE GENOMIC DNA]</scope>
    <source>
        <strain evidence="3">ATCC 55383 / DSM 13528 / PETC</strain>
        <strain evidence="1">DSM 13528</strain>
    </source>
</reference>
<evidence type="ECO:0000313" key="1">
    <source>
        <dbReference type="EMBL" id="ADK14753.1"/>
    </source>
</evidence>
<name>D8GU90_CLOLD</name>
<protein>
    <submittedName>
        <fullName evidence="1">Uncharacterized protein</fullName>
    </submittedName>
</protein>
<evidence type="ECO:0000313" key="4">
    <source>
        <dbReference type="Proteomes" id="UP000077020"/>
    </source>
</evidence>
<dbReference type="EMBL" id="CP001666">
    <property type="protein sequence ID" value="ADK14753.1"/>
    <property type="molecule type" value="Genomic_DNA"/>
</dbReference>
<dbReference type="eggNOG" id="ENOG5032VXI">
    <property type="taxonomic scope" value="Bacteria"/>
</dbReference>
<evidence type="ECO:0000313" key="3">
    <source>
        <dbReference type="Proteomes" id="UP000001656"/>
    </source>
</evidence>
<dbReference type="Proteomes" id="UP000077020">
    <property type="component" value="Unassembled WGS sequence"/>
</dbReference>
<dbReference type="AlphaFoldDB" id="D8GU90"/>
<sequence length="117" mass="13526">MNVLERLKVELSHKDYFTDDEYTMYLTENSLNATDIYDKATMQRNLLLTVIDILGALSNDVDMMRKVEDTTANMSISECAKYLEQRIERIKDKIATLPDPDDTGEDSNVFMLFTSDR</sequence>
<keyword evidence="4" id="KW-1185">Reference proteome</keyword>
<accession>D8GU90</accession>
<organism evidence="1 3">
    <name type="scientific">Clostridium ljungdahlii (strain ATCC 55383 / DSM 13528 / PETC)</name>
    <dbReference type="NCBI Taxonomy" id="748727"/>
    <lineage>
        <taxon>Bacteria</taxon>
        <taxon>Bacillati</taxon>
        <taxon>Bacillota</taxon>
        <taxon>Clostridia</taxon>
        <taxon>Eubacteriales</taxon>
        <taxon>Clostridiaceae</taxon>
        <taxon>Clostridium</taxon>
    </lineage>
</organism>
<evidence type="ECO:0000313" key="2">
    <source>
        <dbReference type="EMBL" id="OAA84110.1"/>
    </source>
</evidence>
<dbReference type="PATRIC" id="fig|748727.19.peg.2358"/>
<dbReference type="Proteomes" id="UP000001656">
    <property type="component" value="Chromosome"/>
</dbReference>
<dbReference type="STRING" id="748727.CLJU_c16890"/>